<accession>A0A8B6D715</accession>
<dbReference type="OrthoDB" id="10433411at2759"/>
<reference evidence="1" key="1">
    <citation type="submission" date="2018-11" db="EMBL/GenBank/DDBJ databases">
        <authorList>
            <person name="Alioto T."/>
            <person name="Alioto T."/>
        </authorList>
    </citation>
    <scope>NUCLEOTIDE SEQUENCE</scope>
</reference>
<name>A0A8B6D715_MYTGA</name>
<dbReference type="EMBL" id="UYJE01002920">
    <property type="protein sequence ID" value="VDI14934.1"/>
    <property type="molecule type" value="Genomic_DNA"/>
</dbReference>
<evidence type="ECO:0000313" key="1">
    <source>
        <dbReference type="EMBL" id="VDI14934.1"/>
    </source>
</evidence>
<comment type="caution">
    <text evidence="1">The sequence shown here is derived from an EMBL/GenBank/DDBJ whole genome shotgun (WGS) entry which is preliminary data.</text>
</comment>
<gene>
    <name evidence="1" type="ORF">MGAL_10B057400</name>
</gene>
<protein>
    <recommendedName>
        <fullName evidence="3">DZIP3-like HEPN domain-containing protein</fullName>
    </recommendedName>
</protein>
<dbReference type="AlphaFoldDB" id="A0A8B6D715"/>
<proteinExistence type="predicted"/>
<dbReference type="Proteomes" id="UP000596742">
    <property type="component" value="Unassembled WGS sequence"/>
</dbReference>
<evidence type="ECO:0000313" key="2">
    <source>
        <dbReference type="Proteomes" id="UP000596742"/>
    </source>
</evidence>
<keyword evidence="2" id="KW-1185">Reference proteome</keyword>
<sequence>MREPNIPCCQCPPGFIFPMTGQLIDLQSWKVMFNLPELPCPLHRIVPSDLICTVSASRGIDVRHLGDQLTKVLIEQCCPLRQTIEKLILIRNKVQGHASEGRISDVDYGGYKLDITSGIMEIAKVCKNEAATKHSLSDVNKRSLDATLCIQYQNMLLEQIQKEKRLEEKIDDIVVQIPTKK</sequence>
<evidence type="ECO:0008006" key="3">
    <source>
        <dbReference type="Google" id="ProtNLM"/>
    </source>
</evidence>
<organism evidence="1 2">
    <name type="scientific">Mytilus galloprovincialis</name>
    <name type="common">Mediterranean mussel</name>
    <dbReference type="NCBI Taxonomy" id="29158"/>
    <lineage>
        <taxon>Eukaryota</taxon>
        <taxon>Metazoa</taxon>
        <taxon>Spiralia</taxon>
        <taxon>Lophotrochozoa</taxon>
        <taxon>Mollusca</taxon>
        <taxon>Bivalvia</taxon>
        <taxon>Autobranchia</taxon>
        <taxon>Pteriomorphia</taxon>
        <taxon>Mytilida</taxon>
        <taxon>Mytiloidea</taxon>
        <taxon>Mytilidae</taxon>
        <taxon>Mytilinae</taxon>
        <taxon>Mytilus</taxon>
    </lineage>
</organism>